<feature type="domain" description="AAA+ ATPase" evidence="16">
    <location>
        <begin position="236"/>
        <end position="372"/>
    </location>
</feature>
<dbReference type="STRING" id="177439.DP2676"/>
<feature type="region of interest" description="Disordered" evidence="15">
    <location>
        <begin position="87"/>
        <end position="128"/>
    </location>
</feature>
<evidence type="ECO:0000256" key="13">
    <source>
        <dbReference type="NCBIfam" id="TIGR03499"/>
    </source>
</evidence>
<dbReference type="GO" id="GO:0005525">
    <property type="term" value="F:GTP binding"/>
    <property type="evidence" value="ECO:0007669"/>
    <property type="project" value="UniProtKB-UniRule"/>
</dbReference>
<dbReference type="NCBIfam" id="TIGR03499">
    <property type="entry name" value="FlhF"/>
    <property type="match status" value="1"/>
</dbReference>
<dbReference type="KEGG" id="dps:DP2676"/>
<comment type="similarity">
    <text evidence="2">Belongs to the GTP-binding SRP family.</text>
</comment>
<evidence type="ECO:0000256" key="15">
    <source>
        <dbReference type="SAM" id="MobiDB-lite"/>
    </source>
</evidence>
<evidence type="ECO:0000256" key="6">
    <source>
        <dbReference type="ARBA" id="ARBA00022741"/>
    </source>
</evidence>
<dbReference type="SMART" id="SM00382">
    <property type="entry name" value="AAA"/>
    <property type="match status" value="1"/>
</dbReference>
<dbReference type="GO" id="GO:0005886">
    <property type="term" value="C:plasma membrane"/>
    <property type="evidence" value="ECO:0007669"/>
    <property type="project" value="UniProtKB-SubCell"/>
</dbReference>
<dbReference type="InterPro" id="IPR003593">
    <property type="entry name" value="AAA+_ATPase"/>
</dbReference>
<dbReference type="AlphaFoldDB" id="Q6AJS5"/>
<protein>
    <recommendedName>
        <fullName evidence="3 13">Flagellar biosynthesis protein FlhF</fullName>
    </recommendedName>
</protein>
<feature type="compositionally biased region" description="Basic and acidic residues" evidence="15">
    <location>
        <begin position="110"/>
        <end position="128"/>
    </location>
</feature>
<dbReference type="Gene3D" id="3.40.50.300">
    <property type="entry name" value="P-loop containing nucleotide triphosphate hydrolases"/>
    <property type="match status" value="1"/>
</dbReference>
<dbReference type="GO" id="GO:0006614">
    <property type="term" value="P:SRP-dependent cotranslational protein targeting to membrane"/>
    <property type="evidence" value="ECO:0007669"/>
    <property type="project" value="UniProtKB-UniRule"/>
</dbReference>
<dbReference type="InterPro" id="IPR027417">
    <property type="entry name" value="P-loop_NTPase"/>
</dbReference>
<proteinExistence type="inferred from homology"/>
<evidence type="ECO:0000259" key="17">
    <source>
        <dbReference type="SMART" id="SM00962"/>
    </source>
</evidence>
<keyword evidence="9" id="KW-0342">GTP-binding</keyword>
<keyword evidence="18" id="KW-0966">Cell projection</keyword>
<dbReference type="SUPFAM" id="SSF52540">
    <property type="entry name" value="P-loop containing nucleoside triphosphate hydrolases"/>
    <property type="match status" value="1"/>
</dbReference>
<dbReference type="GO" id="GO:0015031">
    <property type="term" value="P:protein transport"/>
    <property type="evidence" value="ECO:0007669"/>
    <property type="project" value="UniProtKB-KW"/>
</dbReference>
<dbReference type="PANTHER" id="PTHR43134:SF3">
    <property type="entry name" value="FLAGELLAR BIOSYNTHESIS PROTEIN FLHF"/>
    <property type="match status" value="1"/>
</dbReference>
<dbReference type="PANTHER" id="PTHR43134">
    <property type="entry name" value="SIGNAL RECOGNITION PARTICLE RECEPTOR SUBUNIT ALPHA"/>
    <property type="match status" value="1"/>
</dbReference>
<dbReference type="Gene3D" id="1.20.120.1380">
    <property type="entry name" value="Flagellar FlhF biosynthesis protein, N domain"/>
    <property type="match status" value="1"/>
</dbReference>
<evidence type="ECO:0000256" key="12">
    <source>
        <dbReference type="ARBA" id="ARBA00025337"/>
    </source>
</evidence>
<dbReference type="SMART" id="SM00962">
    <property type="entry name" value="SRP54"/>
    <property type="match status" value="1"/>
</dbReference>
<feature type="region of interest" description="Disordered" evidence="15">
    <location>
        <begin position="58"/>
        <end position="77"/>
    </location>
</feature>
<dbReference type="RefSeq" id="WP_011189917.1">
    <property type="nucleotide sequence ID" value="NC_006138.1"/>
</dbReference>
<evidence type="ECO:0000256" key="1">
    <source>
        <dbReference type="ARBA" id="ARBA00004413"/>
    </source>
</evidence>
<dbReference type="FunFam" id="3.40.50.300:FF:000695">
    <property type="entry name" value="Flagellar biosynthesis regulator FlhF"/>
    <property type="match status" value="1"/>
</dbReference>
<evidence type="ECO:0000256" key="10">
    <source>
        <dbReference type="ARBA" id="ARBA00023136"/>
    </source>
</evidence>
<dbReference type="GO" id="GO:0044781">
    <property type="term" value="P:bacterial-type flagellum organization"/>
    <property type="evidence" value="ECO:0007669"/>
    <property type="project" value="UniProtKB-UniRule"/>
</dbReference>
<keyword evidence="11" id="KW-1006">Bacterial flagellum protein export</keyword>
<keyword evidence="18" id="KW-0969">Cilium</keyword>
<dbReference type="InterPro" id="IPR000897">
    <property type="entry name" value="SRP54_GTPase_dom"/>
</dbReference>
<keyword evidence="10" id="KW-0472">Membrane</keyword>
<sequence>MQFKVFEAKDMKTGLRRIKEELGPDALIISTRTIKNGKLGLLSKSTLEITASIDSTPVSSLANRQSRRAVPPARAPQEYRPTIHHVADDPVELPPFSDSAPVPEIFSTPEKAEKAEKESSPKRDDSATEEKFMAEMDDLKNLVRNLAGEVGKLQSREPEGKTTHLQASNHPLYGNPAFNMLCARGVSEELATDITLCCQKNFDSKEIHDAESILSQLKQHIKGKIEVNPLLKEINEQQCIALVGPTGVGKTTTLAKLAAAKLSSGSASIAMITIDTYRIAAVEQLKVYGEIMNIPVDVVITPEQLESSLLRHRDCELILIDTAGRSPKDDFSIDELANFLRPEFNIEKHLVLSTTSRESELAETIRQFGRLGIDSTVYTKIDECSQLGVILNTQLHNKTPISYMTNGQRVPEDFIDISPKCIAELIMSTN</sequence>
<keyword evidence="14" id="KW-0175">Coiled coil</keyword>
<evidence type="ECO:0000256" key="5">
    <source>
        <dbReference type="ARBA" id="ARBA00022475"/>
    </source>
</evidence>
<dbReference type="InterPro" id="IPR020006">
    <property type="entry name" value="FlhF"/>
</dbReference>
<keyword evidence="8" id="KW-0653">Protein transport</keyword>
<keyword evidence="18" id="KW-0282">Flagellum</keyword>
<comment type="function">
    <text evidence="12">Necessary for flagellar biosynthesis. May be involved in translocation of the flagellum.</text>
</comment>
<feature type="domain" description="SRP54-type proteins GTP-binding" evidence="17">
    <location>
        <begin position="237"/>
        <end position="428"/>
    </location>
</feature>
<dbReference type="Proteomes" id="UP000000602">
    <property type="component" value="Chromosome"/>
</dbReference>
<dbReference type="OrthoDB" id="9778554at2"/>
<keyword evidence="5" id="KW-1003">Cell membrane</keyword>
<dbReference type="CDD" id="cd17873">
    <property type="entry name" value="FlhF"/>
    <property type="match status" value="1"/>
</dbReference>
<evidence type="ECO:0000313" key="19">
    <source>
        <dbReference type="Proteomes" id="UP000000602"/>
    </source>
</evidence>
<keyword evidence="4" id="KW-0813">Transport</keyword>
<name>Q6AJS5_DESPS</name>
<evidence type="ECO:0000256" key="9">
    <source>
        <dbReference type="ARBA" id="ARBA00023134"/>
    </source>
</evidence>
<evidence type="ECO:0000313" key="18">
    <source>
        <dbReference type="EMBL" id="CAG37405.1"/>
    </source>
</evidence>
<keyword evidence="19" id="KW-1185">Reference proteome</keyword>
<gene>
    <name evidence="18" type="ordered locus">DP2676</name>
</gene>
<evidence type="ECO:0000256" key="4">
    <source>
        <dbReference type="ARBA" id="ARBA00022448"/>
    </source>
</evidence>
<accession>Q6AJS5</accession>
<dbReference type="InterPro" id="IPR047040">
    <property type="entry name" value="FlhF__GTPase_dom"/>
</dbReference>
<evidence type="ECO:0000256" key="14">
    <source>
        <dbReference type="SAM" id="Coils"/>
    </source>
</evidence>
<feature type="coiled-coil region" evidence="14">
    <location>
        <begin position="129"/>
        <end position="156"/>
    </location>
</feature>
<evidence type="ECO:0000256" key="3">
    <source>
        <dbReference type="ARBA" id="ARBA00014919"/>
    </source>
</evidence>
<dbReference type="EMBL" id="CR522870">
    <property type="protein sequence ID" value="CAG37405.1"/>
    <property type="molecule type" value="Genomic_DNA"/>
</dbReference>
<comment type="subcellular location">
    <subcellularLocation>
        <location evidence="1">Cell membrane</location>
        <topology evidence="1">Peripheral membrane protein</topology>
        <orientation evidence="1">Cytoplasmic side</orientation>
    </subcellularLocation>
</comment>
<dbReference type="Pfam" id="PF00448">
    <property type="entry name" value="SRP54"/>
    <property type="match status" value="1"/>
</dbReference>
<reference evidence="19" key="1">
    <citation type="journal article" date="2004" name="Environ. Microbiol.">
        <title>The genome of Desulfotalea psychrophila, a sulfate-reducing bacterium from permanently cold Arctic sediments.</title>
        <authorList>
            <person name="Rabus R."/>
            <person name="Ruepp A."/>
            <person name="Frickey T."/>
            <person name="Rattei T."/>
            <person name="Fartmann B."/>
            <person name="Stark M."/>
            <person name="Bauer M."/>
            <person name="Zibat A."/>
            <person name="Lombardot T."/>
            <person name="Becker I."/>
            <person name="Amann J."/>
            <person name="Gellner K."/>
            <person name="Teeling H."/>
            <person name="Leuschner W.D."/>
            <person name="Gloeckner F.-O."/>
            <person name="Lupas A.N."/>
            <person name="Amann R."/>
            <person name="Klenk H.-P."/>
        </authorList>
    </citation>
    <scope>NUCLEOTIDE SEQUENCE [LARGE SCALE GENOMIC DNA]</scope>
    <source>
        <strain evidence="19">DSM 12343 / LSv54</strain>
    </source>
</reference>
<dbReference type="eggNOG" id="COG1419">
    <property type="taxonomic scope" value="Bacteria"/>
</dbReference>
<evidence type="ECO:0000256" key="11">
    <source>
        <dbReference type="ARBA" id="ARBA00023225"/>
    </source>
</evidence>
<dbReference type="GO" id="GO:0003924">
    <property type="term" value="F:GTPase activity"/>
    <property type="evidence" value="ECO:0007669"/>
    <property type="project" value="UniProtKB-UniRule"/>
</dbReference>
<organism evidence="18 19">
    <name type="scientific">Desulfotalea psychrophila (strain LSv54 / DSM 12343)</name>
    <dbReference type="NCBI Taxonomy" id="177439"/>
    <lineage>
        <taxon>Bacteria</taxon>
        <taxon>Pseudomonadati</taxon>
        <taxon>Thermodesulfobacteriota</taxon>
        <taxon>Desulfobulbia</taxon>
        <taxon>Desulfobulbales</taxon>
        <taxon>Desulfocapsaceae</taxon>
        <taxon>Desulfotalea</taxon>
    </lineage>
</organism>
<keyword evidence="6" id="KW-0547">Nucleotide-binding</keyword>
<dbReference type="GO" id="GO:0005047">
    <property type="term" value="F:signal recognition particle binding"/>
    <property type="evidence" value="ECO:0007669"/>
    <property type="project" value="TreeGrafter"/>
</dbReference>
<evidence type="ECO:0000256" key="7">
    <source>
        <dbReference type="ARBA" id="ARBA00022795"/>
    </source>
</evidence>
<evidence type="ECO:0000256" key="8">
    <source>
        <dbReference type="ARBA" id="ARBA00022927"/>
    </source>
</evidence>
<evidence type="ECO:0000256" key="2">
    <source>
        <dbReference type="ARBA" id="ARBA00008531"/>
    </source>
</evidence>
<evidence type="ECO:0000259" key="16">
    <source>
        <dbReference type="SMART" id="SM00382"/>
    </source>
</evidence>
<dbReference type="HOGENOM" id="CLU_009301_11_4_7"/>
<keyword evidence="7" id="KW-1005">Bacterial flagellum biogenesis</keyword>